<evidence type="ECO:0000256" key="9">
    <source>
        <dbReference type="ARBA" id="ARBA00022840"/>
    </source>
</evidence>
<dbReference type="RefSeq" id="WP_181550377.1">
    <property type="nucleotide sequence ID" value="NZ_JACDUS010000002.1"/>
</dbReference>
<feature type="short sequence motif" description="'HIGH' region" evidence="12">
    <location>
        <begin position="31"/>
        <end position="41"/>
    </location>
</feature>
<evidence type="ECO:0000256" key="12">
    <source>
        <dbReference type="HAMAP-Rule" id="MF_00041"/>
    </source>
</evidence>
<dbReference type="EMBL" id="JACDUS010000002">
    <property type="protein sequence ID" value="MBA2880717.1"/>
    <property type="molecule type" value="Genomic_DNA"/>
</dbReference>
<dbReference type="GO" id="GO:0004817">
    <property type="term" value="F:cysteine-tRNA ligase activity"/>
    <property type="evidence" value="ECO:0007669"/>
    <property type="project" value="UniProtKB-UniRule"/>
</dbReference>
<evidence type="ECO:0000256" key="1">
    <source>
        <dbReference type="ARBA" id="ARBA00004496"/>
    </source>
</evidence>
<evidence type="ECO:0000256" key="8">
    <source>
        <dbReference type="ARBA" id="ARBA00022833"/>
    </source>
</evidence>
<dbReference type="Gene3D" id="3.40.50.620">
    <property type="entry name" value="HUPs"/>
    <property type="match status" value="1"/>
</dbReference>
<keyword evidence="9 12" id="KW-0067">ATP-binding</keyword>
<dbReference type="AlphaFoldDB" id="A0A7W0C7T8"/>
<keyword evidence="7 12" id="KW-0547">Nucleotide-binding</keyword>
<dbReference type="SUPFAM" id="SSF52374">
    <property type="entry name" value="Nucleotidylyl transferase"/>
    <property type="match status" value="1"/>
</dbReference>
<comment type="caution">
    <text evidence="14">The sequence shown here is derived from an EMBL/GenBank/DDBJ whole genome shotgun (WGS) entry which is preliminary data.</text>
</comment>
<reference evidence="14 15" key="1">
    <citation type="submission" date="2020-07" db="EMBL/GenBank/DDBJ databases">
        <title>Genomic Encyclopedia of Type Strains, Phase IV (KMG-IV): sequencing the most valuable type-strain genomes for metagenomic binning, comparative biology and taxonomic classification.</title>
        <authorList>
            <person name="Goeker M."/>
        </authorList>
    </citation>
    <scope>NUCLEOTIDE SEQUENCE [LARGE SCALE GENOMIC DNA]</scope>
    <source>
        <strain evidence="14 15">DSM 17721</strain>
    </source>
</reference>
<comment type="cofactor">
    <cofactor evidence="12">
        <name>Zn(2+)</name>
        <dbReference type="ChEBI" id="CHEBI:29105"/>
    </cofactor>
    <text evidence="12">Binds 1 zinc ion per subunit.</text>
</comment>
<proteinExistence type="inferred from homology"/>
<feature type="binding site" evidence="12">
    <location>
        <position position="269"/>
    </location>
    <ligand>
        <name>ATP</name>
        <dbReference type="ChEBI" id="CHEBI:30616"/>
    </ligand>
</feature>
<feature type="binding site" evidence="12">
    <location>
        <position position="29"/>
    </location>
    <ligand>
        <name>Zn(2+)</name>
        <dbReference type="ChEBI" id="CHEBI:29105"/>
    </ligand>
</feature>
<evidence type="ECO:0000256" key="10">
    <source>
        <dbReference type="ARBA" id="ARBA00022917"/>
    </source>
</evidence>
<evidence type="ECO:0000256" key="6">
    <source>
        <dbReference type="ARBA" id="ARBA00022723"/>
    </source>
</evidence>
<comment type="subunit">
    <text evidence="3 12">Monomer.</text>
</comment>
<dbReference type="CDD" id="cd07963">
    <property type="entry name" value="Anticodon_Ia_Cys"/>
    <property type="match status" value="1"/>
</dbReference>
<keyword evidence="10 12" id="KW-0648">Protein biosynthesis</keyword>
<comment type="similarity">
    <text evidence="2 12">Belongs to the class-I aminoacyl-tRNA synthetase family.</text>
</comment>
<name>A0A7W0C7T8_9BACT</name>
<keyword evidence="5 12" id="KW-0436">Ligase</keyword>
<feature type="domain" description="Cysteinyl-tRNA synthetase class Ia DALR" evidence="13">
    <location>
        <begin position="348"/>
        <end position="416"/>
    </location>
</feature>
<comment type="catalytic activity">
    <reaction evidence="12">
        <text>tRNA(Cys) + L-cysteine + ATP = L-cysteinyl-tRNA(Cys) + AMP + diphosphate</text>
        <dbReference type="Rhea" id="RHEA:17773"/>
        <dbReference type="Rhea" id="RHEA-COMP:9661"/>
        <dbReference type="Rhea" id="RHEA-COMP:9679"/>
        <dbReference type="ChEBI" id="CHEBI:30616"/>
        <dbReference type="ChEBI" id="CHEBI:33019"/>
        <dbReference type="ChEBI" id="CHEBI:35235"/>
        <dbReference type="ChEBI" id="CHEBI:78442"/>
        <dbReference type="ChEBI" id="CHEBI:78517"/>
        <dbReference type="ChEBI" id="CHEBI:456215"/>
        <dbReference type="EC" id="6.1.1.16"/>
    </reaction>
</comment>
<dbReference type="InterPro" id="IPR032678">
    <property type="entry name" value="tRNA-synt_1_cat_dom"/>
</dbReference>
<evidence type="ECO:0000313" key="14">
    <source>
        <dbReference type="EMBL" id="MBA2880717.1"/>
    </source>
</evidence>
<dbReference type="GO" id="GO:0005524">
    <property type="term" value="F:ATP binding"/>
    <property type="evidence" value="ECO:0007669"/>
    <property type="project" value="UniProtKB-UniRule"/>
</dbReference>
<dbReference type="HAMAP" id="MF_00041">
    <property type="entry name" value="Cys_tRNA_synth"/>
    <property type="match status" value="1"/>
</dbReference>
<dbReference type="NCBIfam" id="TIGR00435">
    <property type="entry name" value="cysS"/>
    <property type="match status" value="1"/>
</dbReference>
<dbReference type="FunFam" id="3.40.50.620:FF:000009">
    <property type="entry name" value="Cysteine--tRNA ligase"/>
    <property type="match status" value="1"/>
</dbReference>
<dbReference type="SMART" id="SM00840">
    <property type="entry name" value="DALR_2"/>
    <property type="match status" value="1"/>
</dbReference>
<evidence type="ECO:0000256" key="11">
    <source>
        <dbReference type="ARBA" id="ARBA00023146"/>
    </source>
</evidence>
<accession>A0A7W0C7T8</accession>
<evidence type="ECO:0000256" key="5">
    <source>
        <dbReference type="ARBA" id="ARBA00022598"/>
    </source>
</evidence>
<protein>
    <recommendedName>
        <fullName evidence="12">Cysteine--tRNA ligase</fullName>
        <ecNumber evidence="12">6.1.1.16</ecNumber>
    </recommendedName>
    <alternativeName>
        <fullName evidence="12">Cysteinyl-tRNA synthetase</fullName>
        <shortName evidence="12">CysRS</shortName>
    </alternativeName>
</protein>
<dbReference type="EC" id="6.1.1.16" evidence="12"/>
<dbReference type="Proteomes" id="UP000525298">
    <property type="component" value="Unassembled WGS sequence"/>
</dbReference>
<dbReference type="GO" id="GO:0006423">
    <property type="term" value="P:cysteinyl-tRNA aminoacylation"/>
    <property type="evidence" value="ECO:0007669"/>
    <property type="project" value="UniProtKB-UniRule"/>
</dbReference>
<feature type="short sequence motif" description="'KMSKS' region" evidence="12">
    <location>
        <begin position="266"/>
        <end position="270"/>
    </location>
</feature>
<evidence type="ECO:0000313" key="15">
    <source>
        <dbReference type="Proteomes" id="UP000525298"/>
    </source>
</evidence>
<dbReference type="Gene3D" id="1.20.120.1910">
    <property type="entry name" value="Cysteine-tRNA ligase, C-terminal anti-codon recognition domain"/>
    <property type="match status" value="1"/>
</dbReference>
<dbReference type="GO" id="GO:0008270">
    <property type="term" value="F:zinc ion binding"/>
    <property type="evidence" value="ECO:0007669"/>
    <property type="project" value="UniProtKB-UniRule"/>
</dbReference>
<evidence type="ECO:0000256" key="7">
    <source>
        <dbReference type="ARBA" id="ARBA00022741"/>
    </source>
</evidence>
<keyword evidence="11 12" id="KW-0030">Aminoacyl-tRNA synthetase</keyword>
<evidence type="ECO:0000256" key="3">
    <source>
        <dbReference type="ARBA" id="ARBA00011245"/>
    </source>
</evidence>
<feature type="binding site" evidence="12">
    <location>
        <position position="209"/>
    </location>
    <ligand>
        <name>Zn(2+)</name>
        <dbReference type="ChEBI" id="CHEBI:29105"/>
    </ligand>
</feature>
<keyword evidence="4 12" id="KW-0963">Cytoplasm</keyword>
<dbReference type="GO" id="GO:0005829">
    <property type="term" value="C:cytosol"/>
    <property type="evidence" value="ECO:0007669"/>
    <property type="project" value="TreeGrafter"/>
</dbReference>
<dbReference type="InterPro" id="IPR014729">
    <property type="entry name" value="Rossmann-like_a/b/a_fold"/>
</dbReference>
<dbReference type="Pfam" id="PF09190">
    <property type="entry name" value="DALR_2"/>
    <property type="match status" value="1"/>
</dbReference>
<sequence length="483" mass="55154">MTIKVYNTLGRCKQPLDPMTPGKIRMYVCGPTVYDSCHIGHARSIVVFDVIYRYLKARGYDVYYVRNFTDVDDKIIQRANDLGISSTELAARCIDEFHADMESLNMQPPDLEPLATDHISQIITIVRILIEKGYAYPVDGDVYFAVEKWPEYGKLSGRKLEDMEAGARVDVDPRKHSPFDFVLWKASKSGEPAWDSPWGKGRPGWHIECSAMSAEYLGQSFDIHGGGKDLIFPHHENEIAQSEAAFGKPFAFYWIHNGFININQEKMSKSLGNFLMIKDIVRAWHPEVLRLFLVSNHYRSPIDYTEQAMAEAAASLDKIYGLLERVAPVFDAWPPQVSGDSGTELWQRFCEAMDDDFNTARGMGLLFEAVRELNRQIDEKGAPEAFQNPEVLGRLKDMLRIGQIIGLMAETPQQYFQQRKNAVLKDQQIDAQWIEDQIGQRTRARREKNFALADRIRDDLKARNIILEDRPDGTIWKHGDGKA</sequence>
<feature type="binding site" evidence="12">
    <location>
        <position position="238"/>
    </location>
    <ligand>
        <name>Zn(2+)</name>
        <dbReference type="ChEBI" id="CHEBI:29105"/>
    </ligand>
</feature>
<dbReference type="PANTHER" id="PTHR10890:SF3">
    <property type="entry name" value="CYSTEINE--TRNA LIGASE, CYTOPLASMIC"/>
    <property type="match status" value="1"/>
</dbReference>
<evidence type="ECO:0000259" key="13">
    <source>
        <dbReference type="SMART" id="SM00840"/>
    </source>
</evidence>
<dbReference type="PRINTS" id="PR00983">
    <property type="entry name" value="TRNASYNTHCYS"/>
</dbReference>
<keyword evidence="6 12" id="KW-0479">Metal-binding</keyword>
<dbReference type="InterPro" id="IPR015273">
    <property type="entry name" value="Cys-tRNA-synt_Ia_DALR"/>
</dbReference>
<comment type="subcellular location">
    <subcellularLocation>
        <location evidence="1 12">Cytoplasm</location>
    </subcellularLocation>
</comment>
<keyword evidence="8 12" id="KW-0862">Zinc</keyword>
<dbReference type="InterPro" id="IPR009080">
    <property type="entry name" value="tRNAsynth_Ia_anticodon-bd"/>
</dbReference>
<keyword evidence="15" id="KW-1185">Reference proteome</keyword>
<dbReference type="SUPFAM" id="SSF47323">
    <property type="entry name" value="Anticodon-binding domain of a subclass of class I aminoacyl-tRNA synthetases"/>
    <property type="match status" value="1"/>
</dbReference>
<dbReference type="CDD" id="cd00672">
    <property type="entry name" value="CysRS_core"/>
    <property type="match status" value="1"/>
</dbReference>
<feature type="binding site" evidence="12">
    <location>
        <position position="234"/>
    </location>
    <ligand>
        <name>Zn(2+)</name>
        <dbReference type="ChEBI" id="CHEBI:29105"/>
    </ligand>
</feature>
<dbReference type="Pfam" id="PF01406">
    <property type="entry name" value="tRNA-synt_1e"/>
    <property type="match status" value="1"/>
</dbReference>
<evidence type="ECO:0000256" key="2">
    <source>
        <dbReference type="ARBA" id="ARBA00005594"/>
    </source>
</evidence>
<gene>
    <name evidence="12" type="primary">cysS</name>
    <name evidence="14" type="ORF">HNR65_001035</name>
</gene>
<evidence type="ECO:0000256" key="4">
    <source>
        <dbReference type="ARBA" id="ARBA00022490"/>
    </source>
</evidence>
<dbReference type="InterPro" id="IPR015803">
    <property type="entry name" value="Cys-tRNA-ligase"/>
</dbReference>
<dbReference type="PANTHER" id="PTHR10890">
    <property type="entry name" value="CYSTEINYL-TRNA SYNTHETASE"/>
    <property type="match status" value="1"/>
</dbReference>
<dbReference type="InterPro" id="IPR024909">
    <property type="entry name" value="Cys-tRNA/MSH_ligase"/>
</dbReference>
<organism evidence="14 15">
    <name type="scientific">Desulfosalsimonas propionicica</name>
    <dbReference type="NCBI Taxonomy" id="332175"/>
    <lineage>
        <taxon>Bacteria</taxon>
        <taxon>Pseudomonadati</taxon>
        <taxon>Thermodesulfobacteriota</taxon>
        <taxon>Desulfobacteria</taxon>
        <taxon>Desulfobacterales</taxon>
        <taxon>Desulfosalsimonadaceae</taxon>
        <taxon>Desulfosalsimonas</taxon>
    </lineage>
</organism>